<dbReference type="EMBL" id="CM026429">
    <property type="protein sequence ID" value="KAG0563639.1"/>
    <property type="molecule type" value="Genomic_DNA"/>
</dbReference>
<organism evidence="1 2">
    <name type="scientific">Ceratodon purpureus</name>
    <name type="common">Fire moss</name>
    <name type="synonym">Dicranum purpureum</name>
    <dbReference type="NCBI Taxonomy" id="3225"/>
    <lineage>
        <taxon>Eukaryota</taxon>
        <taxon>Viridiplantae</taxon>
        <taxon>Streptophyta</taxon>
        <taxon>Embryophyta</taxon>
        <taxon>Bryophyta</taxon>
        <taxon>Bryophytina</taxon>
        <taxon>Bryopsida</taxon>
        <taxon>Dicranidae</taxon>
        <taxon>Pseudoditrichales</taxon>
        <taxon>Ditrichaceae</taxon>
        <taxon>Ceratodon</taxon>
    </lineage>
</organism>
<reference evidence="1" key="1">
    <citation type="submission" date="2020-06" db="EMBL/GenBank/DDBJ databases">
        <title>WGS assembly of Ceratodon purpureus strain R40.</title>
        <authorList>
            <person name="Carey S.B."/>
            <person name="Jenkins J."/>
            <person name="Shu S."/>
            <person name="Lovell J.T."/>
            <person name="Sreedasyam A."/>
            <person name="Maumus F."/>
            <person name="Tiley G.P."/>
            <person name="Fernandez-Pozo N."/>
            <person name="Barry K."/>
            <person name="Chen C."/>
            <person name="Wang M."/>
            <person name="Lipzen A."/>
            <person name="Daum C."/>
            <person name="Saski C.A."/>
            <person name="Payton A.C."/>
            <person name="Mcbreen J.C."/>
            <person name="Conrad R.E."/>
            <person name="Kollar L.M."/>
            <person name="Olsson S."/>
            <person name="Huttunen S."/>
            <person name="Landis J.B."/>
            <person name="Wickett N.J."/>
            <person name="Johnson M.G."/>
            <person name="Rensing S.A."/>
            <person name="Grimwood J."/>
            <person name="Schmutz J."/>
            <person name="Mcdaniel S.F."/>
        </authorList>
    </citation>
    <scope>NUCLEOTIDE SEQUENCE</scope>
    <source>
        <strain evidence="1">R40</strain>
    </source>
</reference>
<name>A0A8T0GZN0_CERPU</name>
<keyword evidence="2" id="KW-1185">Reference proteome</keyword>
<evidence type="ECO:0000313" key="1">
    <source>
        <dbReference type="EMBL" id="KAG0563639.1"/>
    </source>
</evidence>
<protein>
    <submittedName>
        <fullName evidence="1">Uncharacterized protein</fullName>
    </submittedName>
</protein>
<dbReference type="Proteomes" id="UP000822688">
    <property type="component" value="Chromosome 8"/>
</dbReference>
<sequence length="69" mass="7605">MRSSVEVGVTLGLEVVPDVRVGACDQDFAVRQDQGDGMVQTRNVAHHARGGHVHHPPLRIRVRDHHPPT</sequence>
<evidence type="ECO:0000313" key="2">
    <source>
        <dbReference type="Proteomes" id="UP000822688"/>
    </source>
</evidence>
<comment type="caution">
    <text evidence="1">The sequence shown here is derived from an EMBL/GenBank/DDBJ whole genome shotgun (WGS) entry which is preliminary data.</text>
</comment>
<gene>
    <name evidence="1" type="ORF">KC19_8G047600</name>
</gene>
<dbReference type="AlphaFoldDB" id="A0A8T0GZN0"/>
<accession>A0A8T0GZN0</accession>
<proteinExistence type="predicted"/>